<dbReference type="InterPro" id="IPR046251">
    <property type="entry name" value="DUF6284"/>
</dbReference>
<organism evidence="1 2">
    <name type="scientific">Phytohabitans aurantiacus</name>
    <dbReference type="NCBI Taxonomy" id="3016789"/>
    <lineage>
        <taxon>Bacteria</taxon>
        <taxon>Bacillati</taxon>
        <taxon>Actinomycetota</taxon>
        <taxon>Actinomycetes</taxon>
        <taxon>Micromonosporales</taxon>
        <taxon>Micromonosporaceae</taxon>
    </lineage>
</organism>
<dbReference type="Proteomes" id="UP001144280">
    <property type="component" value="Unassembled WGS sequence"/>
</dbReference>
<evidence type="ECO:0000313" key="1">
    <source>
        <dbReference type="EMBL" id="GLH97142.1"/>
    </source>
</evidence>
<accession>A0ABQ5QSC0</accession>
<dbReference type="Pfam" id="PF19801">
    <property type="entry name" value="DUF6284"/>
    <property type="match status" value="1"/>
</dbReference>
<dbReference type="EMBL" id="BSDI01000009">
    <property type="protein sequence ID" value="GLH97142.1"/>
    <property type="molecule type" value="Genomic_DNA"/>
</dbReference>
<protein>
    <recommendedName>
        <fullName evidence="3">DUF222 domain-containing protein</fullName>
    </recommendedName>
</protein>
<proteinExistence type="predicted"/>
<reference evidence="1" key="1">
    <citation type="submission" date="2022-12" db="EMBL/GenBank/DDBJ databases">
        <title>New Phytohabitans aurantiacus sp. RD004123 nov., an actinomycete isolated from soil.</title>
        <authorList>
            <person name="Triningsih D.W."/>
            <person name="Harunari E."/>
            <person name="Igarashi Y."/>
        </authorList>
    </citation>
    <scope>NUCLEOTIDE SEQUENCE</scope>
    <source>
        <strain evidence="1">RD004123</strain>
    </source>
</reference>
<keyword evidence="2" id="KW-1185">Reference proteome</keyword>
<evidence type="ECO:0000313" key="2">
    <source>
        <dbReference type="Proteomes" id="UP001144280"/>
    </source>
</evidence>
<evidence type="ECO:0008006" key="3">
    <source>
        <dbReference type="Google" id="ProtNLM"/>
    </source>
</evidence>
<comment type="caution">
    <text evidence="1">The sequence shown here is derived from an EMBL/GenBank/DDBJ whole genome shotgun (WGS) entry which is preliminary data.</text>
</comment>
<sequence>MDRFGAGSAEPTGDDLVAIEAEWPVIEAEIDLVDAEARLAAADHPSELDWRALRRAEARVLRVAAEFYARPARAVGSTVRQVA</sequence>
<gene>
    <name evidence="1" type="ORF">Pa4123_24170</name>
</gene>
<dbReference type="RefSeq" id="WP_281894748.1">
    <property type="nucleotide sequence ID" value="NZ_BSDI01000009.1"/>
</dbReference>
<name>A0ABQ5QSC0_9ACTN</name>